<protein>
    <submittedName>
        <fullName evidence="1">Uncharacterized protein</fullName>
    </submittedName>
</protein>
<proteinExistence type="predicted"/>
<dbReference type="EMBL" id="JAFEMO010000019">
    <property type="protein sequence ID" value="KAH7534691.1"/>
    <property type="molecule type" value="Genomic_DNA"/>
</dbReference>
<dbReference type="Proteomes" id="UP000827721">
    <property type="component" value="Unassembled WGS sequence"/>
</dbReference>
<accession>A0ABQ8H0D6</accession>
<reference evidence="1 2" key="1">
    <citation type="submission" date="2021-02" db="EMBL/GenBank/DDBJ databases">
        <title>Plant Genome Project.</title>
        <authorList>
            <person name="Zhang R.-G."/>
        </authorList>
    </citation>
    <scope>NUCLEOTIDE SEQUENCE [LARGE SCALE GENOMIC DNA]</scope>
    <source>
        <tissue evidence="1">Leaves</tissue>
    </source>
</reference>
<gene>
    <name evidence="1" type="ORF">JRO89_XSUnG0003300</name>
</gene>
<evidence type="ECO:0000313" key="1">
    <source>
        <dbReference type="EMBL" id="KAH7534691.1"/>
    </source>
</evidence>
<comment type="caution">
    <text evidence="1">The sequence shown here is derived from an EMBL/GenBank/DDBJ whole genome shotgun (WGS) entry which is preliminary data.</text>
</comment>
<keyword evidence="2" id="KW-1185">Reference proteome</keyword>
<organism evidence="1 2">
    <name type="scientific">Xanthoceras sorbifolium</name>
    <dbReference type="NCBI Taxonomy" id="99658"/>
    <lineage>
        <taxon>Eukaryota</taxon>
        <taxon>Viridiplantae</taxon>
        <taxon>Streptophyta</taxon>
        <taxon>Embryophyta</taxon>
        <taxon>Tracheophyta</taxon>
        <taxon>Spermatophyta</taxon>
        <taxon>Magnoliopsida</taxon>
        <taxon>eudicotyledons</taxon>
        <taxon>Gunneridae</taxon>
        <taxon>Pentapetalae</taxon>
        <taxon>rosids</taxon>
        <taxon>malvids</taxon>
        <taxon>Sapindales</taxon>
        <taxon>Sapindaceae</taxon>
        <taxon>Xanthoceroideae</taxon>
        <taxon>Xanthoceras</taxon>
    </lineage>
</organism>
<name>A0ABQ8H0D6_9ROSI</name>
<evidence type="ECO:0000313" key="2">
    <source>
        <dbReference type="Proteomes" id="UP000827721"/>
    </source>
</evidence>
<sequence length="120" mass="13150">MDPKAVKLVELLWGTIVKRLDYFEISELIRKPWPLTYVIAKEGNLEFLSILIREHPALIFKNTIVASLVGKEKNTILHLAAMLPADQNRLNVVSGAARAPAAARVVVVQGSGKAYAATIC</sequence>